<dbReference type="EMBL" id="CP077683">
    <property type="protein sequence ID" value="QXE91550.1"/>
    <property type="molecule type" value="Genomic_DNA"/>
</dbReference>
<dbReference type="PANTHER" id="PTHR43245">
    <property type="entry name" value="BIFUNCTIONAL POLYMYXIN RESISTANCE PROTEIN ARNA"/>
    <property type="match status" value="1"/>
</dbReference>
<reference evidence="2 3" key="1">
    <citation type="submission" date="2021-06" db="EMBL/GenBank/DDBJ databases">
        <title>Gemonas diversity in paddy soil.</title>
        <authorList>
            <person name="Liu G."/>
        </authorList>
    </citation>
    <scope>NUCLEOTIDE SEQUENCE [LARGE SCALE GENOMIC DNA]</scope>
    <source>
        <strain evidence="2 3">RG2</strain>
    </source>
</reference>
<evidence type="ECO:0000259" key="1">
    <source>
        <dbReference type="Pfam" id="PF01370"/>
    </source>
</evidence>
<name>A0ABX8LHN2_9BACT</name>
<dbReference type="PANTHER" id="PTHR43245:SF58">
    <property type="entry name" value="BLL5923 PROTEIN"/>
    <property type="match status" value="1"/>
</dbReference>
<feature type="domain" description="NAD-dependent epimerase/dehydratase" evidence="1">
    <location>
        <begin position="4"/>
        <end position="230"/>
    </location>
</feature>
<proteinExistence type="predicted"/>
<evidence type="ECO:0000313" key="3">
    <source>
        <dbReference type="Proteomes" id="UP000683559"/>
    </source>
</evidence>
<gene>
    <name evidence="2" type="ORF">KP001_03105</name>
</gene>
<accession>A0ABX8LHN2</accession>
<dbReference type="InterPro" id="IPR050177">
    <property type="entry name" value="Lipid_A_modif_metabolic_enz"/>
</dbReference>
<dbReference type="Pfam" id="PF01370">
    <property type="entry name" value="Epimerase"/>
    <property type="match status" value="1"/>
</dbReference>
<protein>
    <submittedName>
        <fullName evidence="2">NAD-dependent epimerase/dehydratase family protein</fullName>
    </submittedName>
</protein>
<dbReference type="InterPro" id="IPR001509">
    <property type="entry name" value="Epimerase_deHydtase"/>
</dbReference>
<dbReference type="Proteomes" id="UP000683559">
    <property type="component" value="Chromosome"/>
</dbReference>
<dbReference type="RefSeq" id="WP_217288131.1">
    <property type="nucleotide sequence ID" value="NZ_CP077683.1"/>
</dbReference>
<keyword evidence="3" id="KW-1185">Reference proteome</keyword>
<evidence type="ECO:0000313" key="2">
    <source>
        <dbReference type="EMBL" id="QXE91550.1"/>
    </source>
</evidence>
<sequence>MPCVLVTGATGFVGRRLCAELMARGCAVRGTLLPGEKAESLIEGVRPAPIEPMGPETAWAEALHGVETLVHLAARVHVMRETAEDPLKEFRRTNTEGTLRLARECARAGVRRLVFMSTIGVNGDESGNLPFTEISPVHPHNNYSISKLEAERGLAEVARETGLEAVILRAPLVYGPGTPGNFFTLLKAVQKGLPLPLASVDNRRSLLYVGNLAHALMTAASHPKAAGELYLVSDGEDVSTPSLIRTLAEGMEKKARLLPFPTSLLRLVGEAAGRGGAVRSLVASLQVDSGRIRQELDWQPIVGAREALLQTARWHAKEQIDLGDCLVEGRAWRR</sequence>
<organism evidence="2 3">
    <name type="scientific">Geomonas subterranea</name>
    <dbReference type="NCBI Taxonomy" id="2847989"/>
    <lineage>
        <taxon>Bacteria</taxon>
        <taxon>Pseudomonadati</taxon>
        <taxon>Thermodesulfobacteriota</taxon>
        <taxon>Desulfuromonadia</taxon>
        <taxon>Geobacterales</taxon>
        <taxon>Geobacteraceae</taxon>
        <taxon>Geomonas</taxon>
    </lineage>
</organism>